<dbReference type="PANTHER" id="PTHR23502">
    <property type="entry name" value="MAJOR FACILITATOR SUPERFAMILY"/>
    <property type="match status" value="1"/>
</dbReference>
<dbReference type="Proteomes" id="UP001303760">
    <property type="component" value="Unassembled WGS sequence"/>
</dbReference>
<dbReference type="InterPro" id="IPR011701">
    <property type="entry name" value="MFS"/>
</dbReference>
<dbReference type="Pfam" id="PF07690">
    <property type="entry name" value="MFS_1"/>
    <property type="match status" value="1"/>
</dbReference>
<comment type="caution">
    <text evidence="7">The sequence shown here is derived from an EMBL/GenBank/DDBJ whole genome shotgun (WGS) entry which is preliminary data.</text>
</comment>
<proteinExistence type="predicted"/>
<evidence type="ECO:0000256" key="3">
    <source>
        <dbReference type="ARBA" id="ARBA00022989"/>
    </source>
</evidence>
<feature type="domain" description="Major facilitator superfamily (MFS) profile" evidence="6">
    <location>
        <begin position="72"/>
        <end position="553"/>
    </location>
</feature>
<evidence type="ECO:0000256" key="2">
    <source>
        <dbReference type="ARBA" id="ARBA00022692"/>
    </source>
</evidence>
<dbReference type="GO" id="GO:0005886">
    <property type="term" value="C:plasma membrane"/>
    <property type="evidence" value="ECO:0007669"/>
    <property type="project" value="TreeGrafter"/>
</dbReference>
<dbReference type="InterPro" id="IPR020846">
    <property type="entry name" value="MFS_dom"/>
</dbReference>
<dbReference type="SUPFAM" id="SSF103473">
    <property type="entry name" value="MFS general substrate transporter"/>
    <property type="match status" value="1"/>
</dbReference>
<feature type="transmembrane region" description="Helical" evidence="5">
    <location>
        <begin position="382"/>
        <end position="403"/>
    </location>
</feature>
<feature type="transmembrane region" description="Helical" evidence="5">
    <location>
        <begin position="482"/>
        <end position="502"/>
    </location>
</feature>
<sequence>MPFGILDCKKMEIVPGTAFMSDQDDLPPEYADIPRDQLKHGTGRFSHVILVPQPSDDPNDPLNWPQWKKELILFIVGLSAAVVGAYGPMLSPGFVEIAGDLNITIDVLAQSTAWLILTIGLGLFVTNPLAKIIGRRPVYLAAIVIMFATSVWGAVTQEYNSFLGSRIVAGIGMAPYEVLVQCTIGDLFFTHERATRIAVWNLFLLTGISGGALVAGYIIERDGYRWTFGVCAIFFGVLMLAVFFLVPETAYRRNAVVVVASSASDKEEGSVRHVKLGQEKNDLSDVSQKEEGSAGAPTIPKKQTYWQSLRVWTGRYSKAPGWKPFLRPMVMLFYPAVLWGFLVYGTVITWIVVFSVVNGVIFVAPPYNFTVSQTGLISLSPFVMTIIGELVSGPLNDWICVYLTKKNKGIYEPEFRLPLMVVSLILGVVGFFGFGATVEYQTHWAGPVLCFGLANMSLVFSATCVFGYIVDSYKEHNEEALVAINARNLLTFGLTYFVNSWLEQQGPLVVFSILGSLFVFVSLLTIPLWIFGKKCRSFTGRNEWLQRFMNDKH</sequence>
<feature type="transmembrane region" description="Helical" evidence="5">
    <location>
        <begin position="198"/>
        <end position="219"/>
    </location>
</feature>
<dbReference type="InterPro" id="IPR036259">
    <property type="entry name" value="MFS_trans_sf"/>
</dbReference>
<dbReference type="EMBL" id="MU860385">
    <property type="protein sequence ID" value="KAK4234324.1"/>
    <property type="molecule type" value="Genomic_DNA"/>
</dbReference>
<keyword evidence="4 5" id="KW-0472">Membrane</keyword>
<protein>
    <submittedName>
        <fullName evidence="7">Major facilitator superfamily domain-containing protein</fullName>
    </submittedName>
</protein>
<evidence type="ECO:0000256" key="1">
    <source>
        <dbReference type="ARBA" id="ARBA00004141"/>
    </source>
</evidence>
<dbReference type="PANTHER" id="PTHR23502:SF20">
    <property type="entry name" value="TRANSPORTER, PUTATIVE (AFU_ORTHOLOGUE AFUA_6G13880)-RELATED"/>
    <property type="match status" value="1"/>
</dbReference>
<keyword evidence="8" id="KW-1185">Reference proteome</keyword>
<accession>A0AAN7C2S8</accession>
<reference evidence="7" key="1">
    <citation type="journal article" date="2023" name="Mol. Phylogenet. Evol.">
        <title>Genome-scale phylogeny and comparative genomics of the fungal order Sordariales.</title>
        <authorList>
            <person name="Hensen N."/>
            <person name="Bonometti L."/>
            <person name="Westerberg I."/>
            <person name="Brannstrom I.O."/>
            <person name="Guillou S."/>
            <person name="Cros-Aarteil S."/>
            <person name="Calhoun S."/>
            <person name="Haridas S."/>
            <person name="Kuo A."/>
            <person name="Mondo S."/>
            <person name="Pangilinan J."/>
            <person name="Riley R."/>
            <person name="LaButti K."/>
            <person name="Andreopoulos B."/>
            <person name="Lipzen A."/>
            <person name="Chen C."/>
            <person name="Yan M."/>
            <person name="Daum C."/>
            <person name="Ng V."/>
            <person name="Clum A."/>
            <person name="Steindorff A."/>
            <person name="Ohm R.A."/>
            <person name="Martin F."/>
            <person name="Silar P."/>
            <person name="Natvig D.O."/>
            <person name="Lalanne C."/>
            <person name="Gautier V."/>
            <person name="Ament-Velasquez S.L."/>
            <person name="Kruys A."/>
            <person name="Hutchinson M.I."/>
            <person name="Powell A.J."/>
            <person name="Barry K."/>
            <person name="Miller A.N."/>
            <person name="Grigoriev I.V."/>
            <person name="Debuchy R."/>
            <person name="Gladieux P."/>
            <person name="Hiltunen Thoren M."/>
            <person name="Johannesson H."/>
        </authorList>
    </citation>
    <scope>NUCLEOTIDE SEQUENCE</scope>
    <source>
        <strain evidence="7">CBS 532.94</strain>
    </source>
</reference>
<dbReference type="PROSITE" id="PS50850">
    <property type="entry name" value="MFS"/>
    <property type="match status" value="1"/>
</dbReference>
<gene>
    <name evidence="7" type="ORF">C8A03DRAFT_37902</name>
</gene>
<feature type="transmembrane region" description="Helical" evidence="5">
    <location>
        <begin position="138"/>
        <end position="155"/>
    </location>
</feature>
<evidence type="ECO:0000256" key="5">
    <source>
        <dbReference type="SAM" id="Phobius"/>
    </source>
</evidence>
<evidence type="ECO:0000313" key="7">
    <source>
        <dbReference type="EMBL" id="KAK4234324.1"/>
    </source>
</evidence>
<keyword evidence="2 5" id="KW-0812">Transmembrane</keyword>
<keyword evidence="3 5" id="KW-1133">Transmembrane helix</keyword>
<feature type="transmembrane region" description="Helical" evidence="5">
    <location>
        <begin position="508"/>
        <end position="531"/>
    </location>
</feature>
<organism evidence="7 8">
    <name type="scientific">Achaetomium macrosporum</name>
    <dbReference type="NCBI Taxonomy" id="79813"/>
    <lineage>
        <taxon>Eukaryota</taxon>
        <taxon>Fungi</taxon>
        <taxon>Dikarya</taxon>
        <taxon>Ascomycota</taxon>
        <taxon>Pezizomycotina</taxon>
        <taxon>Sordariomycetes</taxon>
        <taxon>Sordariomycetidae</taxon>
        <taxon>Sordariales</taxon>
        <taxon>Chaetomiaceae</taxon>
        <taxon>Achaetomium</taxon>
    </lineage>
</organism>
<feature type="transmembrane region" description="Helical" evidence="5">
    <location>
        <begin position="107"/>
        <end position="126"/>
    </location>
</feature>
<reference evidence="7" key="2">
    <citation type="submission" date="2023-05" db="EMBL/GenBank/DDBJ databases">
        <authorList>
            <consortium name="Lawrence Berkeley National Laboratory"/>
            <person name="Steindorff A."/>
            <person name="Hensen N."/>
            <person name="Bonometti L."/>
            <person name="Westerberg I."/>
            <person name="Brannstrom I.O."/>
            <person name="Guillou S."/>
            <person name="Cros-Aarteil S."/>
            <person name="Calhoun S."/>
            <person name="Haridas S."/>
            <person name="Kuo A."/>
            <person name="Mondo S."/>
            <person name="Pangilinan J."/>
            <person name="Riley R."/>
            <person name="Labutti K."/>
            <person name="Andreopoulos B."/>
            <person name="Lipzen A."/>
            <person name="Chen C."/>
            <person name="Yanf M."/>
            <person name="Daum C."/>
            <person name="Ng V."/>
            <person name="Clum A."/>
            <person name="Ohm R."/>
            <person name="Martin F."/>
            <person name="Silar P."/>
            <person name="Natvig D."/>
            <person name="Lalanne C."/>
            <person name="Gautier V."/>
            <person name="Ament-Velasquez S.L."/>
            <person name="Kruys A."/>
            <person name="Hutchinson M.I."/>
            <person name="Powell A.J."/>
            <person name="Barry K."/>
            <person name="Miller A.N."/>
            <person name="Grigoriev I.V."/>
            <person name="Debuchy R."/>
            <person name="Gladieux P."/>
            <person name="Thoren M.H."/>
            <person name="Johannesson H."/>
        </authorList>
    </citation>
    <scope>NUCLEOTIDE SEQUENCE</scope>
    <source>
        <strain evidence="7">CBS 532.94</strain>
    </source>
</reference>
<feature type="transmembrane region" description="Helical" evidence="5">
    <location>
        <begin position="225"/>
        <end position="246"/>
    </location>
</feature>
<feature type="transmembrane region" description="Helical" evidence="5">
    <location>
        <begin position="71"/>
        <end position="87"/>
    </location>
</feature>
<feature type="transmembrane region" description="Helical" evidence="5">
    <location>
        <begin position="332"/>
        <end position="362"/>
    </location>
</feature>
<feature type="transmembrane region" description="Helical" evidence="5">
    <location>
        <begin position="444"/>
        <end position="470"/>
    </location>
</feature>
<name>A0AAN7C2S8_9PEZI</name>
<feature type="transmembrane region" description="Helical" evidence="5">
    <location>
        <begin position="415"/>
        <end position="438"/>
    </location>
</feature>
<comment type="subcellular location">
    <subcellularLocation>
        <location evidence="1">Membrane</location>
        <topology evidence="1">Multi-pass membrane protein</topology>
    </subcellularLocation>
</comment>
<dbReference type="GO" id="GO:0022857">
    <property type="term" value="F:transmembrane transporter activity"/>
    <property type="evidence" value="ECO:0007669"/>
    <property type="project" value="InterPro"/>
</dbReference>
<evidence type="ECO:0000313" key="8">
    <source>
        <dbReference type="Proteomes" id="UP001303760"/>
    </source>
</evidence>
<evidence type="ECO:0000259" key="6">
    <source>
        <dbReference type="PROSITE" id="PS50850"/>
    </source>
</evidence>
<dbReference type="AlphaFoldDB" id="A0AAN7C2S8"/>
<feature type="transmembrane region" description="Helical" evidence="5">
    <location>
        <begin position="167"/>
        <end position="189"/>
    </location>
</feature>
<dbReference type="Gene3D" id="1.20.1250.20">
    <property type="entry name" value="MFS general substrate transporter like domains"/>
    <property type="match status" value="1"/>
</dbReference>
<evidence type="ECO:0000256" key="4">
    <source>
        <dbReference type="ARBA" id="ARBA00023136"/>
    </source>
</evidence>